<keyword evidence="2" id="KW-0346">Stress response</keyword>
<sequence>MDQRYIMEKIIAVLLVGVFIGACSDERRSSAPPTEIAGTTYSGIIPCADCEGILYELALHEDQHYESSSIYLGKSSRPFTETGSYAIRDDSILVLEERSGGERYFMIDDSTLVMRDRNKEKITGSLAARYILNRGDRPMAGETGQWDELREQGIDFRAAGNEPFWNLEIDFDKLMRFKALDGDAVETSAPEMKKDTASRARLLMAETGQGIWKVALYPVGCLDSMSGKYFSHRVVVTSGADTFRGCGEFINDRYRLHDFWILHSFDGEEIAHQQQPVLSFNLVDSRVQGNSGCNQLIGEIIADGEQLSLGRLVSTKMACSDSMKLETAFLDALSRTDSYKVSRGELLLLQDNDTLMVLHRAE</sequence>
<dbReference type="InterPro" id="IPR038670">
    <property type="entry name" value="HslJ-like_sf"/>
</dbReference>
<accession>A0A521C5P3</accession>
<evidence type="ECO:0000259" key="1">
    <source>
        <dbReference type="Pfam" id="PF03724"/>
    </source>
</evidence>
<proteinExistence type="predicted"/>
<gene>
    <name evidence="2" type="ORF">SAMN06265218_10578</name>
</gene>
<evidence type="ECO:0000313" key="3">
    <source>
        <dbReference type="Proteomes" id="UP000317593"/>
    </source>
</evidence>
<dbReference type="Pfam" id="PF03724">
    <property type="entry name" value="META"/>
    <property type="match status" value="1"/>
</dbReference>
<dbReference type="InterPro" id="IPR053147">
    <property type="entry name" value="Hsp_HslJ-like"/>
</dbReference>
<name>A0A521C5P3_9BACT</name>
<dbReference type="PANTHER" id="PTHR35535">
    <property type="entry name" value="HEAT SHOCK PROTEIN HSLJ"/>
    <property type="match status" value="1"/>
</dbReference>
<dbReference type="AlphaFoldDB" id="A0A521C5P3"/>
<dbReference type="EMBL" id="FXTH01000005">
    <property type="protein sequence ID" value="SMO54837.1"/>
    <property type="molecule type" value="Genomic_DNA"/>
</dbReference>
<dbReference type="InterPro" id="IPR007298">
    <property type="entry name" value="Cu-R_lipoprotein_NlpE"/>
</dbReference>
<reference evidence="2 3" key="1">
    <citation type="submission" date="2017-05" db="EMBL/GenBank/DDBJ databases">
        <authorList>
            <person name="Varghese N."/>
            <person name="Submissions S."/>
        </authorList>
    </citation>
    <scope>NUCLEOTIDE SEQUENCE [LARGE SCALE GENOMIC DNA]</scope>
    <source>
        <strain evidence="2 3">DSM 21194</strain>
    </source>
</reference>
<dbReference type="InterPro" id="IPR005184">
    <property type="entry name" value="DUF306_Meta_HslJ"/>
</dbReference>
<keyword evidence="3" id="KW-1185">Reference proteome</keyword>
<dbReference type="PANTHER" id="PTHR35535:SF1">
    <property type="entry name" value="HEAT SHOCK PROTEIN HSLJ"/>
    <property type="match status" value="1"/>
</dbReference>
<organism evidence="2 3">
    <name type="scientific">Fodinibius sediminis</name>
    <dbReference type="NCBI Taxonomy" id="1214077"/>
    <lineage>
        <taxon>Bacteria</taxon>
        <taxon>Pseudomonadati</taxon>
        <taxon>Balneolota</taxon>
        <taxon>Balneolia</taxon>
        <taxon>Balneolales</taxon>
        <taxon>Balneolaceae</taxon>
        <taxon>Fodinibius</taxon>
    </lineage>
</organism>
<dbReference type="Gene3D" id="2.40.128.270">
    <property type="match status" value="1"/>
</dbReference>
<protein>
    <submittedName>
        <fullName evidence="2">Heat shock protein HslJ</fullName>
    </submittedName>
</protein>
<dbReference type="Proteomes" id="UP000317593">
    <property type="component" value="Unassembled WGS sequence"/>
</dbReference>
<dbReference type="Pfam" id="PF04170">
    <property type="entry name" value="NlpE"/>
    <property type="match status" value="1"/>
</dbReference>
<feature type="domain" description="DUF306" evidence="1">
    <location>
        <begin position="259"/>
        <end position="357"/>
    </location>
</feature>
<dbReference type="Gene3D" id="2.40.128.640">
    <property type="match status" value="1"/>
</dbReference>
<evidence type="ECO:0000313" key="2">
    <source>
        <dbReference type="EMBL" id="SMO54837.1"/>
    </source>
</evidence>
<dbReference type="PROSITE" id="PS51257">
    <property type="entry name" value="PROKAR_LIPOPROTEIN"/>
    <property type="match status" value="1"/>
</dbReference>